<reference evidence="2" key="2">
    <citation type="submission" date="2021-09" db="EMBL/GenBank/DDBJ databases">
        <authorList>
            <person name="Gilroy R."/>
        </authorList>
    </citation>
    <scope>NUCLEOTIDE SEQUENCE</scope>
    <source>
        <strain evidence="2">CHK171-7178</strain>
    </source>
</reference>
<accession>A0A921G4R3</accession>
<proteinExistence type="predicted"/>
<dbReference type="Proteomes" id="UP000698173">
    <property type="component" value="Unassembled WGS sequence"/>
</dbReference>
<dbReference type="Pfam" id="PF10546">
    <property type="entry name" value="P63C"/>
    <property type="match status" value="1"/>
</dbReference>
<dbReference type="AlphaFoldDB" id="A0A921G4R3"/>
<name>A0A921G4R3_SPOPS</name>
<dbReference type="InterPro" id="IPR018874">
    <property type="entry name" value="Phage_Mx8_p63_C"/>
</dbReference>
<evidence type="ECO:0000259" key="1">
    <source>
        <dbReference type="Pfam" id="PF10546"/>
    </source>
</evidence>
<sequence>MTEISVINYATLVNETNQGKVQKITPPEGGSSFHAFKATLLVDLADAFYQARNRGDFDKPSMAYQKDLADRLYNITLAFSKVGIDAFIDEITGYQEVREKDALQKLLNLYVEELFQPWQRRFPEEFYKEIFRLKGWEYTGGSQRPHLVGKITNEFIYNLLPKDVMQEVRERKKNNEKLHQWLTSQAGASHLEKQIASTTTLMRASDSWEEFEKLFNRSFNRNIREQLSLF</sequence>
<organism evidence="2 3">
    <name type="scientific">Sporosarcina psychrophila</name>
    <name type="common">Bacillus psychrophilus</name>
    <dbReference type="NCBI Taxonomy" id="1476"/>
    <lineage>
        <taxon>Bacteria</taxon>
        <taxon>Bacillati</taxon>
        <taxon>Bacillota</taxon>
        <taxon>Bacilli</taxon>
        <taxon>Bacillales</taxon>
        <taxon>Caryophanaceae</taxon>
        <taxon>Sporosarcina</taxon>
    </lineage>
</organism>
<evidence type="ECO:0000313" key="3">
    <source>
        <dbReference type="Proteomes" id="UP000698173"/>
    </source>
</evidence>
<evidence type="ECO:0000313" key="2">
    <source>
        <dbReference type="EMBL" id="HJF33646.1"/>
    </source>
</evidence>
<comment type="caution">
    <text evidence="2">The sequence shown here is derived from an EMBL/GenBank/DDBJ whole genome shotgun (WGS) entry which is preliminary data.</text>
</comment>
<reference evidence="2" key="1">
    <citation type="journal article" date="2021" name="PeerJ">
        <title>Extensive microbial diversity within the chicken gut microbiome revealed by metagenomics and culture.</title>
        <authorList>
            <person name="Gilroy R."/>
            <person name="Ravi A."/>
            <person name="Getino M."/>
            <person name="Pursley I."/>
            <person name="Horton D.L."/>
            <person name="Alikhan N.F."/>
            <person name="Baker D."/>
            <person name="Gharbi K."/>
            <person name="Hall N."/>
            <person name="Watson M."/>
            <person name="Adriaenssens E.M."/>
            <person name="Foster-Nyarko E."/>
            <person name="Jarju S."/>
            <person name="Secka A."/>
            <person name="Antonio M."/>
            <person name="Oren A."/>
            <person name="Chaudhuri R.R."/>
            <person name="La Ragione R."/>
            <person name="Hildebrand F."/>
            <person name="Pallen M.J."/>
        </authorList>
    </citation>
    <scope>NUCLEOTIDE SEQUENCE</scope>
    <source>
        <strain evidence="2">CHK171-7178</strain>
    </source>
</reference>
<dbReference type="EMBL" id="DYWT01000274">
    <property type="protein sequence ID" value="HJF33646.1"/>
    <property type="molecule type" value="Genomic_DNA"/>
</dbReference>
<gene>
    <name evidence="2" type="ORF">K8V56_17925</name>
</gene>
<feature type="domain" description="Bacteriophage Mx8 p63 C-terminal" evidence="1">
    <location>
        <begin position="107"/>
        <end position="191"/>
    </location>
</feature>
<protein>
    <submittedName>
        <fullName evidence="2">P63C domain-containing protein</fullName>
    </submittedName>
</protein>